<dbReference type="Gene3D" id="1.10.238.10">
    <property type="entry name" value="EF-hand"/>
    <property type="match status" value="2"/>
</dbReference>
<dbReference type="EMBL" id="JAMCCK010000041">
    <property type="protein sequence ID" value="MCL3997108.1"/>
    <property type="molecule type" value="Genomic_DNA"/>
</dbReference>
<accession>A0ABT0P2D7</accession>
<dbReference type="SUPFAM" id="SSF47473">
    <property type="entry name" value="EF-hand"/>
    <property type="match status" value="1"/>
</dbReference>
<dbReference type="PROSITE" id="PS00018">
    <property type="entry name" value="EF_HAND_1"/>
    <property type="match status" value="2"/>
</dbReference>
<dbReference type="InterPro" id="IPR018247">
    <property type="entry name" value="EF_Hand_1_Ca_BS"/>
</dbReference>
<dbReference type="Pfam" id="PF13499">
    <property type="entry name" value="EF-hand_7"/>
    <property type="match status" value="1"/>
</dbReference>
<dbReference type="InterPro" id="IPR002048">
    <property type="entry name" value="EF_hand_dom"/>
</dbReference>
<dbReference type="InterPro" id="IPR011992">
    <property type="entry name" value="EF-hand-dom_pair"/>
</dbReference>
<keyword evidence="4" id="KW-1185">Reference proteome</keyword>
<dbReference type="Proteomes" id="UP001202052">
    <property type="component" value="Unassembled WGS sequence"/>
</dbReference>
<dbReference type="RefSeq" id="WP_249492011.1">
    <property type="nucleotide sequence ID" value="NZ_JAMCCK010000041.1"/>
</dbReference>
<feature type="region of interest" description="Disordered" evidence="1">
    <location>
        <begin position="167"/>
        <end position="192"/>
    </location>
</feature>
<dbReference type="CDD" id="cd00051">
    <property type="entry name" value="EFh"/>
    <property type="match status" value="1"/>
</dbReference>
<dbReference type="PROSITE" id="PS50222">
    <property type="entry name" value="EF_HAND_2"/>
    <property type="match status" value="2"/>
</dbReference>
<gene>
    <name evidence="3" type="ORF">M4438_27005</name>
</gene>
<feature type="compositionally biased region" description="Basic and acidic residues" evidence="1">
    <location>
        <begin position="228"/>
        <end position="241"/>
    </location>
</feature>
<feature type="domain" description="EF-hand" evidence="2">
    <location>
        <begin position="54"/>
        <end position="89"/>
    </location>
</feature>
<evidence type="ECO:0000313" key="4">
    <source>
        <dbReference type="Proteomes" id="UP001202052"/>
    </source>
</evidence>
<evidence type="ECO:0000256" key="1">
    <source>
        <dbReference type="SAM" id="MobiDB-lite"/>
    </source>
</evidence>
<feature type="region of interest" description="Disordered" evidence="1">
    <location>
        <begin position="214"/>
        <end position="259"/>
    </location>
</feature>
<sequence>MADSPQHRIFAMLDVDVDVDVDGDGAITHQEYLARVDRVAAAVGRDAGDPAVAASRAAHEAVFGDMDADGDGRVTFEEYRAWVGHEAFERSCRPALGSLFDLAGTDADGHLDRAAFTRLRTAAGNAGTDAGAAFDALDTDHDGLIDRDAYLTGVRDFVTTGSSPMAAAYGAGPRSVPAPDGRGTRGAGDRHRPGAVPLVLGCVHSTATCDLRGPEGAAWVDPGLPDVKWSRELPGRPDRPPRRFPPPGRAPRTPPHSGI</sequence>
<dbReference type="SMART" id="SM00054">
    <property type="entry name" value="EFh"/>
    <property type="match status" value="4"/>
</dbReference>
<name>A0ABT0P2D7_9ACTN</name>
<proteinExistence type="predicted"/>
<dbReference type="Pfam" id="PF13202">
    <property type="entry name" value="EF-hand_5"/>
    <property type="match status" value="1"/>
</dbReference>
<evidence type="ECO:0000313" key="3">
    <source>
        <dbReference type="EMBL" id="MCL3997108.1"/>
    </source>
</evidence>
<evidence type="ECO:0000259" key="2">
    <source>
        <dbReference type="PROSITE" id="PS50222"/>
    </source>
</evidence>
<feature type="compositionally biased region" description="Pro residues" evidence="1">
    <location>
        <begin position="243"/>
        <end position="259"/>
    </location>
</feature>
<comment type="caution">
    <text evidence="3">The sequence shown here is derived from an EMBL/GenBank/DDBJ whole genome shotgun (WGS) entry which is preliminary data.</text>
</comment>
<reference evidence="3 4" key="1">
    <citation type="submission" date="2022-05" db="EMBL/GenBank/DDBJ databases">
        <title>Genome Resource of Streptomyces lavenduligriseus GA1-1, a Strain with Broad-Spectrum Antifungal Activity against Phytopathogenic Fungi.</title>
        <authorList>
            <person name="Qi D."/>
        </authorList>
    </citation>
    <scope>NUCLEOTIDE SEQUENCE [LARGE SCALE GENOMIC DNA]</scope>
    <source>
        <strain evidence="3 4">GA1-1</strain>
    </source>
</reference>
<organism evidence="3 4">
    <name type="scientific">Streptomyces lavenduligriseus</name>
    <dbReference type="NCBI Taxonomy" id="67315"/>
    <lineage>
        <taxon>Bacteria</taxon>
        <taxon>Bacillati</taxon>
        <taxon>Actinomycetota</taxon>
        <taxon>Actinomycetes</taxon>
        <taxon>Kitasatosporales</taxon>
        <taxon>Streptomycetaceae</taxon>
        <taxon>Streptomyces</taxon>
    </lineage>
</organism>
<protein>
    <submittedName>
        <fullName evidence="3">EF-hand domain-containing protein</fullName>
    </submittedName>
</protein>
<feature type="domain" description="EF-hand" evidence="2">
    <location>
        <begin position="125"/>
        <end position="160"/>
    </location>
</feature>